<keyword evidence="3 4" id="KW-0443">Lipid metabolism</keyword>
<dbReference type="GO" id="GO:0019369">
    <property type="term" value="P:arachidonate metabolic process"/>
    <property type="evidence" value="ECO:0007669"/>
    <property type="project" value="TreeGrafter"/>
</dbReference>
<dbReference type="PANTHER" id="PTHR24185">
    <property type="entry name" value="CALCIUM-INDEPENDENT PHOSPHOLIPASE A2-GAMMA"/>
    <property type="match status" value="1"/>
</dbReference>
<reference evidence="6 7" key="1">
    <citation type="submission" date="2019-12" db="EMBL/GenBank/DDBJ databases">
        <title>A genome sequence resource for the geographically widespread anthracnose pathogen Colletotrichum asianum.</title>
        <authorList>
            <person name="Meng Y."/>
        </authorList>
    </citation>
    <scope>NUCLEOTIDE SEQUENCE [LARGE SCALE GENOMIC DNA]</scope>
    <source>
        <strain evidence="6 7">ICMP 18580</strain>
    </source>
</reference>
<dbReference type="GO" id="GO:0046486">
    <property type="term" value="P:glycerolipid metabolic process"/>
    <property type="evidence" value="ECO:0007669"/>
    <property type="project" value="UniProtKB-ARBA"/>
</dbReference>
<sequence>MSSPILRDKCFKEDEACKWFGLHTVENRSRTVNTIVETKRLSLLMERSMEFFENSPKRQFPSITSFVGETFGGKSTLVRALIYQAKQECLDRFEPIEAPVPADDNTETAAFSTTGEVNLYPDPTTFGGDCPRLFADCEGLFGTEPVAAKYQTEWTKHGRCYLVKTEDGKVMDRSTAVKELYPRFLYIFSDVVCYVMRNHKQWADSALKLLDWSMIGAQSTINQQSLPALIIVLNGPFTQNEEWIFGDENAITSSFFSAIAAEITKSSRVRELAAPLISRHGSSTMRQLFEKSFSSVHVHYIPQEGYKDLGTTDIMYQQLSKLARRIEVDSARVQNLRQKAWTRFDVRQLYLVTEFAFQHLASGNSAPFDFDKCRKELSIPGSLEDNFSSFVRHALKDNSDARLEATAGVLATSILLNSLRVEGRSLRILSLDGGGVRGIVELTILKRLEDLVGLGVPVGRFFDLMVGTSAGGIISLGLGLQQRTASDCIKIFRKICDDGFHAKPLTTSRTMGFIARLMMKSIYKTSKFEATVVSAFGSQPKQVFGRTNSTRVAVTTTVESKTMLIANYNLGDSDKYMRSEMPLWKAARCTSAAPMYFKPISHNGLDCHDGGLLYNNPVQRAMNECNSLWGGKANFDLILSVGSGYAAKPADVPTAGSTKRSPHWLKPLVAAFISSMNGQIAWEQYIESQVPEIKEKSFRLNVEFRDGKEPALDATDQIGRMERTAHEARFQAVMGKTWFTREPASPVYKRDLLLFLADKMCSSMFFLQLTSIEELRRNDIYAIKGWIGCQFQPHEPALGRILNRTHYFEVKGDRQRNNTPETGKHFRLPVEFNQQFNDASISIEVNFGISRSVPISGFPMAFKDLKSYWDDNKDDLGVAVPRANMNT</sequence>
<name>A0A8H3ZT07_9PEZI</name>
<evidence type="ECO:0000256" key="1">
    <source>
        <dbReference type="ARBA" id="ARBA00022801"/>
    </source>
</evidence>
<dbReference type="Pfam" id="PF01734">
    <property type="entry name" value="Patatin"/>
    <property type="match status" value="1"/>
</dbReference>
<keyword evidence="2 4" id="KW-0442">Lipid degradation</keyword>
<feature type="short sequence motif" description="GXSXG" evidence="4">
    <location>
        <begin position="467"/>
        <end position="471"/>
    </location>
</feature>
<evidence type="ECO:0000256" key="4">
    <source>
        <dbReference type="PROSITE-ProRule" id="PRU01161"/>
    </source>
</evidence>
<evidence type="ECO:0000256" key="2">
    <source>
        <dbReference type="ARBA" id="ARBA00022963"/>
    </source>
</evidence>
<dbReference type="GO" id="GO:0016020">
    <property type="term" value="C:membrane"/>
    <property type="evidence" value="ECO:0007669"/>
    <property type="project" value="TreeGrafter"/>
</dbReference>
<feature type="active site" description="Nucleophile" evidence="4">
    <location>
        <position position="469"/>
    </location>
</feature>
<dbReference type="GO" id="GO:0047499">
    <property type="term" value="F:calcium-independent phospholipase A2 activity"/>
    <property type="evidence" value="ECO:0007669"/>
    <property type="project" value="TreeGrafter"/>
</dbReference>
<evidence type="ECO:0000313" key="6">
    <source>
        <dbReference type="EMBL" id="KAF0322510.1"/>
    </source>
</evidence>
<protein>
    <submittedName>
        <fullName evidence="6">Patatin-like serine</fullName>
    </submittedName>
</protein>
<evidence type="ECO:0000313" key="7">
    <source>
        <dbReference type="Proteomes" id="UP000434172"/>
    </source>
</evidence>
<dbReference type="PANTHER" id="PTHR24185:SF1">
    <property type="entry name" value="CALCIUM-INDEPENDENT PHOSPHOLIPASE A2-GAMMA"/>
    <property type="match status" value="1"/>
</dbReference>
<dbReference type="GO" id="GO:0016042">
    <property type="term" value="P:lipid catabolic process"/>
    <property type="evidence" value="ECO:0007669"/>
    <property type="project" value="UniProtKB-UniRule"/>
</dbReference>
<accession>A0A8H3ZT07</accession>
<feature type="domain" description="PNPLA" evidence="5">
    <location>
        <begin position="429"/>
        <end position="622"/>
    </location>
</feature>
<dbReference type="SUPFAM" id="SSF52151">
    <property type="entry name" value="FabD/lysophospholipase-like"/>
    <property type="match status" value="1"/>
</dbReference>
<dbReference type="AlphaFoldDB" id="A0A8H3ZT07"/>
<evidence type="ECO:0000256" key="3">
    <source>
        <dbReference type="ARBA" id="ARBA00023098"/>
    </source>
</evidence>
<dbReference type="OrthoDB" id="4802915at2759"/>
<evidence type="ECO:0000259" key="5">
    <source>
        <dbReference type="PROSITE" id="PS51635"/>
    </source>
</evidence>
<dbReference type="Gene3D" id="3.40.1090.10">
    <property type="entry name" value="Cytosolic phospholipase A2 catalytic domain"/>
    <property type="match status" value="1"/>
</dbReference>
<dbReference type="PROSITE" id="PS51635">
    <property type="entry name" value="PNPLA"/>
    <property type="match status" value="1"/>
</dbReference>
<keyword evidence="7" id="KW-1185">Reference proteome</keyword>
<dbReference type="Proteomes" id="UP000434172">
    <property type="component" value="Unassembled WGS sequence"/>
</dbReference>
<feature type="short sequence motif" description="GXGXXG" evidence="4">
    <location>
        <begin position="433"/>
        <end position="438"/>
    </location>
</feature>
<dbReference type="InterPro" id="IPR002641">
    <property type="entry name" value="PNPLA_dom"/>
</dbReference>
<feature type="active site" description="Proton acceptor" evidence="4">
    <location>
        <position position="609"/>
    </location>
</feature>
<comment type="caution">
    <text evidence="6">The sequence shown here is derived from an EMBL/GenBank/DDBJ whole genome shotgun (WGS) entry which is preliminary data.</text>
</comment>
<dbReference type="EMBL" id="WOWK01000060">
    <property type="protein sequence ID" value="KAF0322510.1"/>
    <property type="molecule type" value="Genomic_DNA"/>
</dbReference>
<feature type="short sequence motif" description="DGA/G" evidence="4">
    <location>
        <begin position="609"/>
        <end position="611"/>
    </location>
</feature>
<dbReference type="InterPro" id="IPR016035">
    <property type="entry name" value="Acyl_Trfase/lysoPLipase"/>
</dbReference>
<organism evidence="6 7">
    <name type="scientific">Colletotrichum asianum</name>
    <dbReference type="NCBI Taxonomy" id="702518"/>
    <lineage>
        <taxon>Eukaryota</taxon>
        <taxon>Fungi</taxon>
        <taxon>Dikarya</taxon>
        <taxon>Ascomycota</taxon>
        <taxon>Pezizomycotina</taxon>
        <taxon>Sordariomycetes</taxon>
        <taxon>Hypocreomycetidae</taxon>
        <taxon>Glomerellales</taxon>
        <taxon>Glomerellaceae</taxon>
        <taxon>Colletotrichum</taxon>
        <taxon>Colletotrichum gloeosporioides species complex</taxon>
    </lineage>
</organism>
<proteinExistence type="predicted"/>
<gene>
    <name evidence="6" type="ORF">GQ607_010173</name>
</gene>
<keyword evidence="1 4" id="KW-0378">Hydrolase</keyword>
<dbReference type="CDD" id="cd07199">
    <property type="entry name" value="Pat17_PNPLA8_PNPLA9_like"/>
    <property type="match status" value="1"/>
</dbReference>